<accession>G0TR52</accession>
<feature type="compositionally biased region" description="Low complexity" evidence="1">
    <location>
        <begin position="545"/>
        <end position="557"/>
    </location>
</feature>
<feature type="region of interest" description="Disordered" evidence="1">
    <location>
        <begin position="366"/>
        <end position="388"/>
    </location>
</feature>
<reference evidence="2" key="1">
    <citation type="journal article" date="2012" name="Proc. Natl. Acad. Sci. U.S.A.">
        <title>Antigenic diversity is generated by distinct evolutionary mechanisms in African trypanosome species.</title>
        <authorList>
            <person name="Jackson A.P."/>
            <person name="Berry A."/>
            <person name="Aslett M."/>
            <person name="Allison H.C."/>
            <person name="Burton P."/>
            <person name="Vavrova-Anderson J."/>
            <person name="Brown R."/>
            <person name="Browne H."/>
            <person name="Corton N."/>
            <person name="Hauser H."/>
            <person name="Gamble J."/>
            <person name="Gilderthorp R."/>
            <person name="Marcello L."/>
            <person name="McQuillan J."/>
            <person name="Otto T.D."/>
            <person name="Quail M.A."/>
            <person name="Sanders M.J."/>
            <person name="van Tonder A."/>
            <person name="Ginger M.L."/>
            <person name="Field M.C."/>
            <person name="Barry J.D."/>
            <person name="Hertz-Fowler C."/>
            <person name="Berriman M."/>
        </authorList>
    </citation>
    <scope>NUCLEOTIDE SEQUENCE</scope>
    <source>
        <strain evidence="2">Y486</strain>
    </source>
</reference>
<dbReference type="EMBL" id="HE573017">
    <property type="protein sequence ID" value="CCC46416.1"/>
    <property type="molecule type" value="Genomic_DNA"/>
</dbReference>
<feature type="region of interest" description="Disordered" evidence="1">
    <location>
        <begin position="533"/>
        <end position="573"/>
    </location>
</feature>
<evidence type="ECO:0000313" key="2">
    <source>
        <dbReference type="EMBL" id="CCC46416.1"/>
    </source>
</evidence>
<protein>
    <submittedName>
        <fullName evidence="2">Uncharacterized protein</fullName>
    </submittedName>
</protein>
<dbReference type="AlphaFoldDB" id="G0TR52"/>
<gene>
    <name evidence="2" type="ORF">TVY486_0100640</name>
</gene>
<evidence type="ECO:0000256" key="1">
    <source>
        <dbReference type="SAM" id="MobiDB-lite"/>
    </source>
</evidence>
<feature type="compositionally biased region" description="Polar residues" evidence="1">
    <location>
        <begin position="699"/>
        <end position="711"/>
    </location>
</feature>
<feature type="region of interest" description="Disordered" evidence="1">
    <location>
        <begin position="699"/>
        <end position="732"/>
    </location>
</feature>
<name>G0TR52_TRYVY</name>
<sequence>MGAAPSRESTTVYSYFRGTYEICLIPLTCAFFGRPPLSGDEGPLGISTRELRRQFVLMREDPAIVYANTSRKLVTSKAELTSGTFTEDDLITFAQLSKAFKATKEPSDVRSDAIYENYDGVTLSMKASMLSFAGDRTLERVLVLASVMLRNQYIESVAQSTSSMEARALGTQGFVDASGNIMEISPLTFNKGLSLDCPTAGANLTPSYIVEEALRTLKTRLSKISISLETSVDNYSPLKSLTENVAFLQCQTDVNPDDCVLYLPQVVFDQTECTTHGKTGGSGVSDYLDGGCVTFQGSEYSRVPESLMRSVVVDDACKDKQMEVGGGSEGESMQNVLRSVISSTACCVDDSNNPSASVEVMLNNGNENEVDKGDKRGGQGSASSFSRLAGDSSASVDVIRVHFKSSYVVQAALWASGLLTCPTPLVDGRWIQYRLKGESEKLRQTLHGRDSMVAQWRVTEKEMANKYMGANTQVLLRYVQMLQGEIEEVRSRPLESWKEEELVQTKEGRICALHCTAFGTMLVGIRGRRDTADAWKQEPKKGNTSKSVSKGSDSGSSHGLRARGGLFSPSTDKGNGCVQLGDAGAAVPSSLGTPIGVMSPNGLIMPIHLVPQMPHSPGTIPPANFIPGPTFTPLYQSVTESSASVFGSGKAASPLSISMSQPAPPIYCSQPVTPLMTRSLPTSLYGSVNSANSKGVTTSCGTTVHSVPSPASTTLQGQPPPPTSPSLSSVTAGSAAAAQQQYVLLPSHAHGYSMVMPVTQTIQQMPFPTAHPHSFPAPSLASRITLGTTSPQSPLPAAMWSVPQTLGGAASGYVHYTPM</sequence>
<organism evidence="2">
    <name type="scientific">Trypanosoma vivax (strain Y486)</name>
    <dbReference type="NCBI Taxonomy" id="1055687"/>
    <lineage>
        <taxon>Eukaryota</taxon>
        <taxon>Discoba</taxon>
        <taxon>Euglenozoa</taxon>
        <taxon>Kinetoplastea</taxon>
        <taxon>Metakinetoplastina</taxon>
        <taxon>Trypanosomatida</taxon>
        <taxon>Trypanosomatidae</taxon>
        <taxon>Trypanosoma</taxon>
        <taxon>Duttonella</taxon>
    </lineage>
</organism>
<proteinExistence type="predicted"/>
<dbReference type="VEuPathDB" id="TriTrypDB:TvY486_0100640"/>